<dbReference type="InterPro" id="IPR036465">
    <property type="entry name" value="vWFA_dom_sf"/>
</dbReference>
<dbReference type="InterPro" id="IPR056690">
    <property type="entry name" value="DUF7788"/>
</dbReference>
<feature type="domain" description="DUF2828" evidence="1">
    <location>
        <begin position="139"/>
        <end position="319"/>
    </location>
</feature>
<dbReference type="InterPro" id="IPR011205">
    <property type="entry name" value="UCP015417_vWA"/>
</dbReference>
<dbReference type="Pfam" id="PF25043">
    <property type="entry name" value="DUF7788"/>
    <property type="match status" value="1"/>
</dbReference>
<sequence length="590" mass="67230">MEFTNNSDFNLKLTENGDKAFNTSGNFCLDFFVRITRNSDLNDYISSFCKAWSENHEIAIKSLINMRDIRNGKGEKLIPIAILTFLKFNIEPEIYNIIIEKFIEYGCWKDLLKIIEIETHVRSTIPSLTSVFVNPIEIKLFSKQLQQDYDTLLLNNNPAKNLAISLCAKWAPSEKQHYNKLPLHVANDIMDDMRLTPKKYRQMITKLRKHLQVLELLMSTQQFDKIDFSRLPSVAIKKMKSAFSRDTNSNGIKSDARCNLNISYSKYLSDLTTGKTKVNVKGIQPHELVGEYLLSQSNVDTLVEAQWNAIKNDVLKSGAFRDVTAIVDVSGSMNGQPMQVAIALGILVAECTQGPFYGKVITFHEKPSWHHLIGDNLKEKTICMKNAPWGGSTNLRSVFDLILTNARDAKLTQDEMVKTLFIFTDMQFNACDYGNWNSTFEDAKNNFEKAGYKFPNIVCWNLRTSTSKTLPVSMNENGYVMLSGFSAELLKSVLNAEDFSPYKMLLKVLEPYDLPNDFNKCQTHTINFDVNLLSKYKECVSKSLFKKCYKKSNNSTNTVNKTTSINNTGSIYKSLSTNKIYNTIDPNWDI</sequence>
<feature type="domain" description="DUF2828" evidence="1">
    <location>
        <begin position="14"/>
        <end position="120"/>
    </location>
</feature>
<proteinExistence type="predicted"/>
<name>A0ABN6EBI9_9VIRU</name>
<feature type="domain" description="DUF7788" evidence="2">
    <location>
        <begin position="324"/>
        <end position="499"/>
    </location>
</feature>
<organism evidence="3 4">
    <name type="scientific">Cotonvirus japonicus</name>
    <dbReference type="NCBI Taxonomy" id="2811091"/>
    <lineage>
        <taxon>Viruses</taxon>
        <taxon>Varidnaviria</taxon>
        <taxon>Bamfordvirae</taxon>
        <taxon>Nucleocytoviricota</taxon>
        <taxon>Megaviricetes</taxon>
        <taxon>Imitervirales</taxon>
        <taxon>Mimiviridae</taxon>
        <taxon>Megamimivirinae</taxon>
        <taxon>Cotonvirus</taxon>
        <taxon>Cotonvirus japonicum</taxon>
    </lineage>
</organism>
<evidence type="ECO:0000313" key="4">
    <source>
        <dbReference type="Proteomes" id="UP001321479"/>
    </source>
</evidence>
<evidence type="ECO:0000259" key="1">
    <source>
        <dbReference type="Pfam" id="PF11443"/>
    </source>
</evidence>
<dbReference type="PANTHER" id="PTHR31373:SF27">
    <property type="entry name" value="TROVE DOMAIN-CONTAINING PROTEIN"/>
    <property type="match status" value="1"/>
</dbReference>
<dbReference type="PIRSF" id="PIRSF015417">
    <property type="entry name" value="T31B5_30_vWA"/>
    <property type="match status" value="1"/>
</dbReference>
<evidence type="ECO:0000259" key="2">
    <source>
        <dbReference type="Pfam" id="PF25043"/>
    </source>
</evidence>
<dbReference type="GeneID" id="80558127"/>
<dbReference type="EMBL" id="AP024483">
    <property type="protein sequence ID" value="BCS82922.1"/>
    <property type="molecule type" value="Genomic_DNA"/>
</dbReference>
<dbReference type="Gene3D" id="3.40.50.410">
    <property type="entry name" value="von Willebrand factor, type A domain"/>
    <property type="match status" value="1"/>
</dbReference>
<protein>
    <recommendedName>
        <fullName evidence="5">TROVE domain-containing protein</fullName>
    </recommendedName>
</protein>
<evidence type="ECO:0008006" key="5">
    <source>
        <dbReference type="Google" id="ProtNLM"/>
    </source>
</evidence>
<dbReference type="RefSeq" id="YP_010841530.1">
    <property type="nucleotide sequence ID" value="NC_079139.1"/>
</dbReference>
<dbReference type="Proteomes" id="UP001321479">
    <property type="component" value="Segment"/>
</dbReference>
<dbReference type="Pfam" id="PF11443">
    <property type="entry name" value="DUF2828"/>
    <property type="match status" value="2"/>
</dbReference>
<dbReference type="SUPFAM" id="SSF53300">
    <property type="entry name" value="vWA-like"/>
    <property type="match status" value="1"/>
</dbReference>
<evidence type="ECO:0000313" key="3">
    <source>
        <dbReference type="EMBL" id="BCS82922.1"/>
    </source>
</evidence>
<dbReference type="PANTHER" id="PTHR31373">
    <property type="entry name" value="OS06G0652100 PROTEIN"/>
    <property type="match status" value="1"/>
</dbReference>
<reference evidence="3 4" key="1">
    <citation type="submission" date="2021-02" db="EMBL/GenBank/DDBJ databases">
        <title>Cotonvirus japonicus, which uses Golgi apparatus of host cells for its virion factory, phylogenetically links tailed tupanvirus and icosahedral mimivirus.</title>
        <authorList>
            <person name="Takahashi H."/>
            <person name="Fukaya S."/>
            <person name="Song C."/>
            <person name="Murata K."/>
            <person name="Takemura M."/>
        </authorList>
    </citation>
    <scope>NUCLEOTIDE SEQUENCE [LARGE SCALE GENOMIC DNA]</scope>
</reference>
<accession>A0ABN6EBI9</accession>
<keyword evidence="4" id="KW-1185">Reference proteome</keyword>
<dbReference type="InterPro" id="IPR058580">
    <property type="entry name" value="DUF2828"/>
</dbReference>